<protein>
    <recommendedName>
        <fullName evidence="3">Methyltransferase type 12 domain-containing protein</fullName>
    </recommendedName>
</protein>
<dbReference type="InterPro" id="IPR050602">
    <property type="entry name" value="Malonyl-ACP_OMT"/>
</dbReference>
<evidence type="ECO:0000256" key="2">
    <source>
        <dbReference type="ARBA" id="ARBA00022679"/>
    </source>
</evidence>
<evidence type="ECO:0000256" key="1">
    <source>
        <dbReference type="ARBA" id="ARBA00022603"/>
    </source>
</evidence>
<gene>
    <name evidence="4" type="ORF">BEN30_03160</name>
</gene>
<name>A0A1E5QBS3_9PROT</name>
<dbReference type="PANTHER" id="PTHR13090">
    <property type="entry name" value="ARGININE-HYDROXYLASE NDUFAF5, MITOCHONDRIAL"/>
    <property type="match status" value="1"/>
</dbReference>
<dbReference type="EMBL" id="MCGG01000007">
    <property type="protein sequence ID" value="OEJ69419.1"/>
    <property type="molecule type" value="Genomic_DNA"/>
</dbReference>
<dbReference type="RefSeq" id="WP_069956571.1">
    <property type="nucleotide sequence ID" value="NZ_MCGG01000007.1"/>
</dbReference>
<evidence type="ECO:0000259" key="3">
    <source>
        <dbReference type="Pfam" id="PF08242"/>
    </source>
</evidence>
<dbReference type="PANTHER" id="PTHR13090:SF1">
    <property type="entry name" value="ARGININE-HYDROXYLASE NDUFAF5, MITOCHONDRIAL"/>
    <property type="match status" value="1"/>
</dbReference>
<sequence length="258" mass="28230">MSKAHKARIAEAFSRSAQTYDQSAQTQDHVASHVAAIVLNNNINKNIQVLEIGCGTGALTRRLLAGIEGGTFFITDIAPDMLAMCQSAHDDPRARFACLDGEHLDLQGETFDLIVSSLAVQWFGDLQAALERLALHLSPGGRLVFSTLGDKTFANWRATHTELGLRAGISGFVAPTDLARMWPKTGRGEVTEWMLPKRYEDALAFARALKDIGAHTPSPDHQPLGAKDFRRMSAHLGADFTDSYHILFGLFTKSDIKL</sequence>
<dbReference type="Pfam" id="PF08242">
    <property type="entry name" value="Methyltransf_12"/>
    <property type="match status" value="1"/>
</dbReference>
<evidence type="ECO:0000313" key="5">
    <source>
        <dbReference type="Proteomes" id="UP000095347"/>
    </source>
</evidence>
<dbReference type="Proteomes" id="UP000095347">
    <property type="component" value="Unassembled WGS sequence"/>
</dbReference>
<dbReference type="GO" id="GO:0008168">
    <property type="term" value="F:methyltransferase activity"/>
    <property type="evidence" value="ECO:0007669"/>
    <property type="project" value="UniProtKB-KW"/>
</dbReference>
<dbReference type="GO" id="GO:0032259">
    <property type="term" value="P:methylation"/>
    <property type="evidence" value="ECO:0007669"/>
    <property type="project" value="UniProtKB-KW"/>
</dbReference>
<proteinExistence type="predicted"/>
<dbReference type="InterPro" id="IPR013217">
    <property type="entry name" value="Methyltransf_12"/>
</dbReference>
<dbReference type="STRING" id="28181.BEN30_03160"/>
<accession>A0A1E5QBS3</accession>
<dbReference type="CDD" id="cd02440">
    <property type="entry name" value="AdoMet_MTases"/>
    <property type="match status" value="1"/>
</dbReference>
<organism evidence="4 5">
    <name type="scientific">Magnetovibrio blakemorei</name>
    <dbReference type="NCBI Taxonomy" id="28181"/>
    <lineage>
        <taxon>Bacteria</taxon>
        <taxon>Pseudomonadati</taxon>
        <taxon>Pseudomonadota</taxon>
        <taxon>Alphaproteobacteria</taxon>
        <taxon>Rhodospirillales</taxon>
        <taxon>Magnetovibrionaceae</taxon>
        <taxon>Magnetovibrio</taxon>
    </lineage>
</organism>
<reference evidence="5" key="1">
    <citation type="submission" date="2016-07" db="EMBL/GenBank/DDBJ databases">
        <authorList>
            <person name="Florea S."/>
            <person name="Webb J.S."/>
            <person name="Jaromczyk J."/>
            <person name="Schardl C.L."/>
        </authorList>
    </citation>
    <scope>NUCLEOTIDE SEQUENCE [LARGE SCALE GENOMIC DNA]</scope>
    <source>
        <strain evidence="5">MV-1</strain>
    </source>
</reference>
<dbReference type="InterPro" id="IPR029063">
    <property type="entry name" value="SAM-dependent_MTases_sf"/>
</dbReference>
<dbReference type="AlphaFoldDB" id="A0A1E5QBS3"/>
<comment type="caution">
    <text evidence="4">The sequence shown here is derived from an EMBL/GenBank/DDBJ whole genome shotgun (WGS) entry which is preliminary data.</text>
</comment>
<keyword evidence="2" id="KW-0808">Transferase</keyword>
<keyword evidence="1" id="KW-0489">Methyltransferase</keyword>
<dbReference type="Gene3D" id="3.40.50.150">
    <property type="entry name" value="Vaccinia Virus protein VP39"/>
    <property type="match status" value="1"/>
</dbReference>
<dbReference type="OrthoDB" id="9802097at2"/>
<dbReference type="SUPFAM" id="SSF53335">
    <property type="entry name" value="S-adenosyl-L-methionine-dependent methyltransferases"/>
    <property type="match status" value="1"/>
</dbReference>
<keyword evidence="5" id="KW-1185">Reference proteome</keyword>
<evidence type="ECO:0000313" key="4">
    <source>
        <dbReference type="EMBL" id="OEJ69419.1"/>
    </source>
</evidence>
<feature type="domain" description="Methyltransferase type 12" evidence="3">
    <location>
        <begin position="50"/>
        <end position="143"/>
    </location>
</feature>